<evidence type="ECO:0000313" key="3">
    <source>
        <dbReference type="Proteomes" id="UP000324222"/>
    </source>
</evidence>
<keyword evidence="3" id="KW-1185">Reference proteome</keyword>
<feature type="region of interest" description="Disordered" evidence="1">
    <location>
        <begin position="1"/>
        <end position="21"/>
    </location>
</feature>
<gene>
    <name evidence="2" type="ORF">E2C01_006749</name>
</gene>
<dbReference type="Proteomes" id="UP000324222">
    <property type="component" value="Unassembled WGS sequence"/>
</dbReference>
<feature type="compositionally biased region" description="Acidic residues" evidence="1">
    <location>
        <begin position="1"/>
        <end position="18"/>
    </location>
</feature>
<accession>A0A5B7D0H7</accession>
<evidence type="ECO:0000256" key="1">
    <source>
        <dbReference type="SAM" id="MobiDB-lite"/>
    </source>
</evidence>
<proteinExistence type="predicted"/>
<name>A0A5B7D0H7_PORTR</name>
<reference evidence="2 3" key="1">
    <citation type="submission" date="2019-05" db="EMBL/GenBank/DDBJ databases">
        <title>Another draft genome of Portunus trituberculatus and its Hox gene families provides insights of decapod evolution.</title>
        <authorList>
            <person name="Jeong J.-H."/>
            <person name="Song I."/>
            <person name="Kim S."/>
            <person name="Choi T."/>
            <person name="Kim D."/>
            <person name="Ryu S."/>
            <person name="Kim W."/>
        </authorList>
    </citation>
    <scope>NUCLEOTIDE SEQUENCE [LARGE SCALE GENOMIC DNA]</scope>
    <source>
        <tissue evidence="2">Muscle</tissue>
    </source>
</reference>
<dbReference type="EMBL" id="VSRR010000321">
    <property type="protein sequence ID" value="MPC13996.1"/>
    <property type="molecule type" value="Genomic_DNA"/>
</dbReference>
<sequence length="104" mass="11772">MDDNGNADEEEKTQETEEVGVGQGVTNLVLWKLDVAPDSQPATTHNALSPVIAHPFMTTCGDSRLKGTNTDMRRFQQERGEARRWATCEYNRKMSLRDSLERCQ</sequence>
<protein>
    <submittedName>
        <fullName evidence="2">Uncharacterized protein</fullName>
    </submittedName>
</protein>
<dbReference type="AlphaFoldDB" id="A0A5B7D0H7"/>
<comment type="caution">
    <text evidence="2">The sequence shown here is derived from an EMBL/GenBank/DDBJ whole genome shotgun (WGS) entry which is preliminary data.</text>
</comment>
<organism evidence="2 3">
    <name type="scientific">Portunus trituberculatus</name>
    <name type="common">Swimming crab</name>
    <name type="synonym">Neptunus trituberculatus</name>
    <dbReference type="NCBI Taxonomy" id="210409"/>
    <lineage>
        <taxon>Eukaryota</taxon>
        <taxon>Metazoa</taxon>
        <taxon>Ecdysozoa</taxon>
        <taxon>Arthropoda</taxon>
        <taxon>Crustacea</taxon>
        <taxon>Multicrustacea</taxon>
        <taxon>Malacostraca</taxon>
        <taxon>Eumalacostraca</taxon>
        <taxon>Eucarida</taxon>
        <taxon>Decapoda</taxon>
        <taxon>Pleocyemata</taxon>
        <taxon>Brachyura</taxon>
        <taxon>Eubrachyura</taxon>
        <taxon>Portunoidea</taxon>
        <taxon>Portunidae</taxon>
        <taxon>Portuninae</taxon>
        <taxon>Portunus</taxon>
    </lineage>
</organism>
<evidence type="ECO:0000313" key="2">
    <source>
        <dbReference type="EMBL" id="MPC13996.1"/>
    </source>
</evidence>